<feature type="transmembrane region" description="Helical" evidence="8">
    <location>
        <begin position="344"/>
        <end position="365"/>
    </location>
</feature>
<evidence type="ECO:0000313" key="9">
    <source>
        <dbReference type="EMBL" id="RZO23995.1"/>
    </source>
</evidence>
<feature type="transmembrane region" description="Helical" evidence="8">
    <location>
        <begin position="97"/>
        <end position="120"/>
    </location>
</feature>
<dbReference type="PANTHER" id="PTHR30330">
    <property type="entry name" value="AGSS FAMILY TRANSPORTER, SODIUM-ALANINE"/>
    <property type="match status" value="1"/>
</dbReference>
<keyword evidence="6 8" id="KW-1133">Transmembrane helix</keyword>
<keyword evidence="8" id="KW-0769">Symport</keyword>
<dbReference type="Proteomes" id="UP000320146">
    <property type="component" value="Unassembled WGS sequence"/>
</dbReference>
<keyword evidence="7 8" id="KW-0472">Membrane</keyword>
<comment type="caution">
    <text evidence="9">The sequence shown here is derived from an EMBL/GenBank/DDBJ whole genome shotgun (WGS) entry which is preliminary data.</text>
</comment>
<evidence type="ECO:0000256" key="7">
    <source>
        <dbReference type="ARBA" id="ARBA00023136"/>
    </source>
</evidence>
<dbReference type="NCBIfam" id="TIGR00835">
    <property type="entry name" value="agcS"/>
    <property type="match status" value="1"/>
</dbReference>
<proteinExistence type="inferred from homology"/>
<keyword evidence="3 8" id="KW-0813">Transport</keyword>
<feature type="transmembrane region" description="Helical" evidence="8">
    <location>
        <begin position="184"/>
        <end position="204"/>
    </location>
</feature>
<evidence type="ECO:0000256" key="6">
    <source>
        <dbReference type="ARBA" id="ARBA00022989"/>
    </source>
</evidence>
<dbReference type="Gene3D" id="1.20.1740.10">
    <property type="entry name" value="Amino acid/polyamine transporter I"/>
    <property type="match status" value="1"/>
</dbReference>
<protein>
    <submittedName>
        <fullName evidence="9">Alanine:cation symporter family protein</fullName>
    </submittedName>
</protein>
<feature type="transmembrane region" description="Helical" evidence="8">
    <location>
        <begin position="305"/>
        <end position="324"/>
    </location>
</feature>
<accession>A0A520MRY9</accession>
<keyword evidence="4" id="KW-1003">Cell membrane</keyword>
<dbReference type="AlphaFoldDB" id="A0A520MRY9"/>
<dbReference type="InterPro" id="IPR001463">
    <property type="entry name" value="Na/Ala_symport"/>
</dbReference>
<dbReference type="PRINTS" id="PR00175">
    <property type="entry name" value="NAALASMPORT"/>
</dbReference>
<comment type="similarity">
    <text evidence="2 8">Belongs to the alanine or glycine:cation symporter (AGCS) (TC 2.A.25) family.</text>
</comment>
<evidence type="ECO:0000256" key="2">
    <source>
        <dbReference type="ARBA" id="ARBA00009261"/>
    </source>
</evidence>
<evidence type="ECO:0000256" key="8">
    <source>
        <dbReference type="RuleBase" id="RU363064"/>
    </source>
</evidence>
<keyword evidence="5 8" id="KW-0812">Transmembrane</keyword>
<feature type="transmembrane region" description="Helical" evidence="8">
    <location>
        <begin position="211"/>
        <end position="232"/>
    </location>
</feature>
<feature type="transmembrane region" description="Helical" evidence="8">
    <location>
        <begin position="386"/>
        <end position="407"/>
    </location>
</feature>
<keyword evidence="8" id="KW-0997">Cell inner membrane</keyword>
<dbReference type="PROSITE" id="PS00873">
    <property type="entry name" value="NA_ALANINE_SYMP"/>
    <property type="match status" value="1"/>
</dbReference>
<sequence>MELLDEFFLQFATIAWGQPTQLLLLGAGLFFAITAKFKPYRYLFFAFDILRGKHPSKGAGEVSHFKALTATLSGTIGLGNIAGVAAAIYFGGPGAVFWMWVTAIFGIATKFFTATLSSLYREISPDGTVNAGTMYVIKNGLPKYMLPFAYMFAFFGMIAGLPAVQASEIVRITESLFFSDIENFAYIAGAVMAAITAFVIIGGLKRIANVSALLVPLMSVIYFTAVFVIIILNYQELIPAISSIFYEAFNFKSAVSGGLVMVILTGIKRGVFSNEAGVGTEALIHGTATTTHPAKQGLVAMTGPIFDTLIMCTLTAIVILMSGVEPTADNKGVLLTAESFQVMLGSIGPLILFFVVLCFGFSTIFTYSFYGTACVKFLFGKKGVPIYQFIFICAVFGFSIGGFDLAINVVDSAFAMMIFPTLISTIWLAPKVIEKANDYFKSLKNQDKTKLNQV</sequence>
<name>A0A520MRY9_9GAMM</name>
<feature type="transmembrane region" description="Helical" evidence="8">
    <location>
        <begin position="20"/>
        <end position="37"/>
    </location>
</feature>
<feature type="transmembrane region" description="Helical" evidence="8">
    <location>
        <begin position="413"/>
        <end position="433"/>
    </location>
</feature>
<organism evidence="9 10">
    <name type="scientific">SAR86 cluster bacterium</name>
    <dbReference type="NCBI Taxonomy" id="2030880"/>
    <lineage>
        <taxon>Bacteria</taxon>
        <taxon>Pseudomonadati</taxon>
        <taxon>Pseudomonadota</taxon>
        <taxon>Gammaproteobacteria</taxon>
        <taxon>SAR86 cluster</taxon>
    </lineage>
</organism>
<gene>
    <name evidence="9" type="ORF">EVA99_02570</name>
</gene>
<dbReference type="Pfam" id="PF01235">
    <property type="entry name" value="Na_Ala_symp"/>
    <property type="match status" value="1"/>
</dbReference>
<evidence type="ECO:0000256" key="1">
    <source>
        <dbReference type="ARBA" id="ARBA00004651"/>
    </source>
</evidence>
<dbReference type="GO" id="GO:0005283">
    <property type="term" value="F:amino acid:sodium symporter activity"/>
    <property type="evidence" value="ECO:0007669"/>
    <property type="project" value="InterPro"/>
</dbReference>
<evidence type="ECO:0000256" key="5">
    <source>
        <dbReference type="ARBA" id="ARBA00022692"/>
    </source>
</evidence>
<evidence type="ECO:0000313" key="10">
    <source>
        <dbReference type="Proteomes" id="UP000320146"/>
    </source>
</evidence>
<evidence type="ECO:0000256" key="4">
    <source>
        <dbReference type="ARBA" id="ARBA00022475"/>
    </source>
</evidence>
<dbReference type="GO" id="GO:0005886">
    <property type="term" value="C:plasma membrane"/>
    <property type="evidence" value="ECO:0007669"/>
    <property type="project" value="UniProtKB-SubCell"/>
</dbReference>
<feature type="transmembrane region" description="Helical" evidence="8">
    <location>
        <begin position="244"/>
        <end position="264"/>
    </location>
</feature>
<reference evidence="9 10" key="1">
    <citation type="submission" date="2019-02" db="EMBL/GenBank/DDBJ databases">
        <title>Prokaryotic population dynamics and viral predation in marine succession experiment using metagenomics: the confinement effect.</title>
        <authorList>
            <person name="Haro-Moreno J.M."/>
            <person name="Rodriguez-Valera F."/>
            <person name="Lopez-Perez M."/>
        </authorList>
    </citation>
    <scope>NUCLEOTIDE SEQUENCE [LARGE SCALE GENOMIC DNA]</scope>
    <source>
        <strain evidence="9">MED-G166</strain>
    </source>
</reference>
<comment type="subcellular location">
    <subcellularLocation>
        <location evidence="8">Cell inner membrane</location>
        <topology evidence="8">Multi-pass membrane protein</topology>
    </subcellularLocation>
    <subcellularLocation>
        <location evidence="1">Cell membrane</location>
        <topology evidence="1">Multi-pass membrane protein</topology>
    </subcellularLocation>
</comment>
<dbReference type="PANTHER" id="PTHR30330:SF3">
    <property type="entry name" value="TRANSCRIPTIONAL REGULATOR, LRP FAMILY"/>
    <property type="match status" value="1"/>
</dbReference>
<dbReference type="EMBL" id="SHBL01000017">
    <property type="protein sequence ID" value="RZO23995.1"/>
    <property type="molecule type" value="Genomic_DNA"/>
</dbReference>
<evidence type="ECO:0000256" key="3">
    <source>
        <dbReference type="ARBA" id="ARBA00022448"/>
    </source>
</evidence>
<feature type="transmembrane region" description="Helical" evidence="8">
    <location>
        <begin position="144"/>
        <end position="164"/>
    </location>
</feature>
<feature type="transmembrane region" description="Helical" evidence="8">
    <location>
        <begin position="67"/>
        <end position="91"/>
    </location>
</feature>